<proteinExistence type="predicted"/>
<dbReference type="Pfam" id="PF01935">
    <property type="entry name" value="DUF87"/>
    <property type="match status" value="1"/>
</dbReference>
<dbReference type="Gene3D" id="3.40.50.300">
    <property type="entry name" value="P-loop containing nucleotide triphosphate hydrolases"/>
    <property type="match status" value="1"/>
</dbReference>
<dbReference type="RefSeq" id="WP_382360039.1">
    <property type="nucleotide sequence ID" value="NZ_JBHLWV010000006.1"/>
</dbReference>
<comment type="caution">
    <text evidence="3">The sequence shown here is derived from an EMBL/GenBank/DDBJ whole genome shotgun (WGS) entry which is preliminary data.</text>
</comment>
<keyword evidence="3" id="KW-0347">Helicase</keyword>
<sequence length="704" mass="75941">MASPSTCERLELILDHASARQPLLGALLAVSIPFDEGVCEMALGTITAIETVNSLVEARGPMASHIAADTDQISHAAQDNRRVIVKVEAVFRGQPGAWRRWSSTLSNSPATGTRVQVLDQSISDDLMSDCVDAGYIGTLRGTGGVHVPLTLPDFSGQRGARHFSVLGATGSGKTAVSDYLLATMMRHPKLAILVLDPQSQFQNEYGLPISLQGVASALGRTVHVARISQSLRLQKDAPMFMRLLHDAGFFRLLAFGGSAEDNIAAARTTFVDAVTRTRDLETACGTGDWTEAPSDQLLRYLLQTLWDILPTGTIYAGRDQQERVAATIYRPTEDSRGEPIAQTLLDRLPAGALDPAGTTKFDQLLEVFSALHQLWLPFNAAGLAEIAAGTDPEQLGPQYRRRAVWGLLSEALRPAEDRPAPLVIMDLSADLSADSKAAEILDSQDVKARIMRQLVAATKRVGQAEFAAGRSLNALWVVDEAWAWAGPVDARTQSESIVQLSNEFAAAARDVRKFGIGMLFITQSATSLRDDIWRQLTVVLVGYGLHDQADLKKLSNRVSESHVALYRTAPPPEATGRYTWMCIGGGVTGLSFGSNPIFLEVYTDAADWLARNQSWITGLRRTYLHCLPDGDTGGPLTEIPPRPVPADEVVAAHSRRMDVINGPVAGNVMSAFTAATTSTAATPAPVATPRGRWATTDTDDMPPY</sequence>
<dbReference type="EMBL" id="JBHLWV010000006">
    <property type="protein sequence ID" value="MFC0313585.1"/>
    <property type="molecule type" value="Genomic_DNA"/>
</dbReference>
<dbReference type="InterPro" id="IPR027417">
    <property type="entry name" value="P-loop_NTPase"/>
</dbReference>
<keyword evidence="3" id="KW-0378">Hydrolase</keyword>
<protein>
    <submittedName>
        <fullName evidence="3">Helicase HerA domain-containing protein</fullName>
    </submittedName>
</protein>
<dbReference type="Proteomes" id="UP001589783">
    <property type="component" value="Unassembled WGS sequence"/>
</dbReference>
<reference evidence="3 4" key="1">
    <citation type="submission" date="2024-09" db="EMBL/GenBank/DDBJ databases">
        <authorList>
            <person name="Sun Q."/>
            <person name="Mori K."/>
        </authorList>
    </citation>
    <scope>NUCLEOTIDE SEQUENCE [LARGE SCALE GENOMIC DNA]</scope>
    <source>
        <strain evidence="3 4">CCM 7957</strain>
    </source>
</reference>
<dbReference type="GO" id="GO:0004386">
    <property type="term" value="F:helicase activity"/>
    <property type="evidence" value="ECO:0007669"/>
    <property type="project" value="UniProtKB-KW"/>
</dbReference>
<feature type="compositionally biased region" description="Low complexity" evidence="1">
    <location>
        <begin position="678"/>
        <end position="689"/>
    </location>
</feature>
<keyword evidence="3" id="KW-0547">Nucleotide-binding</keyword>
<keyword evidence="4" id="KW-1185">Reference proteome</keyword>
<gene>
    <name evidence="3" type="ORF">ACFFJD_01795</name>
</gene>
<evidence type="ECO:0000313" key="3">
    <source>
        <dbReference type="EMBL" id="MFC0313585.1"/>
    </source>
</evidence>
<evidence type="ECO:0000256" key="1">
    <source>
        <dbReference type="SAM" id="MobiDB-lite"/>
    </source>
</evidence>
<evidence type="ECO:0000259" key="2">
    <source>
        <dbReference type="Pfam" id="PF01935"/>
    </source>
</evidence>
<feature type="region of interest" description="Disordered" evidence="1">
    <location>
        <begin position="678"/>
        <end position="704"/>
    </location>
</feature>
<dbReference type="InterPro" id="IPR002789">
    <property type="entry name" value="HerA_central"/>
</dbReference>
<organism evidence="3 4">
    <name type="scientific">Gordonia phosphorivorans</name>
    <dbReference type="NCBI Taxonomy" id="1056982"/>
    <lineage>
        <taxon>Bacteria</taxon>
        <taxon>Bacillati</taxon>
        <taxon>Actinomycetota</taxon>
        <taxon>Actinomycetes</taxon>
        <taxon>Mycobacteriales</taxon>
        <taxon>Gordoniaceae</taxon>
        <taxon>Gordonia</taxon>
    </lineage>
</organism>
<feature type="domain" description="Helicase HerA central" evidence="2">
    <location>
        <begin position="136"/>
        <end position="229"/>
    </location>
</feature>
<dbReference type="PANTHER" id="PTHR42957">
    <property type="entry name" value="HELICASE MJ1565-RELATED"/>
    <property type="match status" value="1"/>
</dbReference>
<keyword evidence="3" id="KW-0067">ATP-binding</keyword>
<dbReference type="PANTHER" id="PTHR42957:SF1">
    <property type="entry name" value="HELICASE MJ1565-RELATED"/>
    <property type="match status" value="1"/>
</dbReference>
<accession>A0ABV6H5R9</accession>
<dbReference type="InterPro" id="IPR008571">
    <property type="entry name" value="HerA-like"/>
</dbReference>
<name>A0ABV6H5R9_9ACTN</name>
<dbReference type="SUPFAM" id="SSF52540">
    <property type="entry name" value="P-loop containing nucleoside triphosphate hydrolases"/>
    <property type="match status" value="1"/>
</dbReference>
<evidence type="ECO:0000313" key="4">
    <source>
        <dbReference type="Proteomes" id="UP001589783"/>
    </source>
</evidence>